<gene>
    <name evidence="2" type="ORF">HXK24_04440</name>
</gene>
<dbReference type="EMBL" id="JABZGU010000094">
    <property type="protein sequence ID" value="MBF4803054.1"/>
    <property type="molecule type" value="Genomic_DNA"/>
</dbReference>
<dbReference type="AlphaFoldDB" id="A0A9D5X3X2"/>
<name>A0A9D5X3X2_9ACTN</name>
<proteinExistence type="predicted"/>
<keyword evidence="1" id="KW-1133">Transmembrane helix</keyword>
<feature type="transmembrane region" description="Helical" evidence="1">
    <location>
        <begin position="202"/>
        <end position="226"/>
    </location>
</feature>
<keyword evidence="1" id="KW-0472">Membrane</keyword>
<feature type="transmembrane region" description="Helical" evidence="1">
    <location>
        <begin position="283"/>
        <end position="301"/>
    </location>
</feature>
<evidence type="ECO:0000313" key="3">
    <source>
        <dbReference type="Proteomes" id="UP000787322"/>
    </source>
</evidence>
<sequence length="386" mass="43746">MWYCKKLFQLVIKDSFVWASYIILAAVLTIPLFLNADVYGMNYARAYETGNEYDDLCKKAGTYQKDARTSEEFLDISHQIDLLGDVNISAVPTTFFEKYNLYQAYMLQRFDVVREAKYGYSYYEAHKALSNKLSKLDLTSFYDSEEKLPALYAISETLHYTPDCIRFLPALIVSFVIGRSAQRERLFGEKGFISFRRLLDQVCVASVLAATLSILAFLPLFAAAYIRNGIGNPTYPVVLVQANRVIELTALECAIWSLSLMTLANIFLATFTLSLNALVKNEFVSVFLGLVLIYTAKIPFMPGEHQYLRGWLEYLPIGFFDTTKVVGYVGDTAFGFSKTPIALLDPLGGLYVLISWTFGTYFINCLILEFKKGCIVLGYERRTDHA</sequence>
<comment type="caution">
    <text evidence="2">The sequence shown here is derived from an EMBL/GenBank/DDBJ whole genome shotgun (WGS) entry which is preliminary data.</text>
</comment>
<feature type="transmembrane region" description="Helical" evidence="1">
    <location>
        <begin position="246"/>
        <end position="271"/>
    </location>
</feature>
<keyword evidence="1" id="KW-0812">Transmembrane</keyword>
<protein>
    <submittedName>
        <fullName evidence="2">Uncharacterized protein</fullName>
    </submittedName>
</protein>
<accession>A0A9D5X3X2</accession>
<reference evidence="2" key="1">
    <citation type="submission" date="2020-04" db="EMBL/GenBank/DDBJ databases">
        <title>Deep metagenomics examines the oral microbiome during advanced dental caries in children, revealing novel taxa and co-occurrences with host molecules.</title>
        <authorList>
            <person name="Baker J.L."/>
            <person name="Morton J.T."/>
            <person name="Dinis M."/>
            <person name="Alvarez R."/>
            <person name="Tran N.C."/>
            <person name="Knight R."/>
            <person name="Edlund A."/>
        </authorList>
    </citation>
    <scope>NUCLEOTIDE SEQUENCE</scope>
    <source>
        <strain evidence="2">JCVI_3_bin.11</strain>
    </source>
</reference>
<feature type="transmembrane region" description="Helical" evidence="1">
    <location>
        <begin position="16"/>
        <end position="36"/>
    </location>
</feature>
<dbReference type="Proteomes" id="UP000787322">
    <property type="component" value="Unassembled WGS sequence"/>
</dbReference>
<evidence type="ECO:0000256" key="1">
    <source>
        <dbReference type="SAM" id="Phobius"/>
    </source>
</evidence>
<organism evidence="2 3">
    <name type="scientific">Lancefieldella parvula</name>
    <dbReference type="NCBI Taxonomy" id="1382"/>
    <lineage>
        <taxon>Bacteria</taxon>
        <taxon>Bacillati</taxon>
        <taxon>Actinomycetota</taxon>
        <taxon>Coriobacteriia</taxon>
        <taxon>Coriobacteriales</taxon>
        <taxon>Atopobiaceae</taxon>
        <taxon>Lancefieldella</taxon>
    </lineage>
</organism>
<evidence type="ECO:0000313" key="2">
    <source>
        <dbReference type="EMBL" id="MBF4803054.1"/>
    </source>
</evidence>
<feature type="transmembrane region" description="Helical" evidence="1">
    <location>
        <begin position="348"/>
        <end position="368"/>
    </location>
</feature>